<dbReference type="RefSeq" id="WP_132289887.1">
    <property type="nucleotide sequence ID" value="NZ_SMFU01000007.1"/>
</dbReference>
<evidence type="ECO:0000256" key="4">
    <source>
        <dbReference type="ARBA" id="ARBA00022982"/>
    </source>
</evidence>
<feature type="transmembrane region" description="Helical" evidence="7">
    <location>
        <begin position="339"/>
        <end position="358"/>
    </location>
</feature>
<keyword evidence="6" id="KW-0411">Iron-sulfur</keyword>
<keyword evidence="7" id="KW-0812">Transmembrane</keyword>
<organism evidence="9 10">
    <name type="scientific">Marinobacterium mangrovicola</name>
    <dbReference type="NCBI Taxonomy" id="1476959"/>
    <lineage>
        <taxon>Bacteria</taxon>
        <taxon>Pseudomonadati</taxon>
        <taxon>Pseudomonadota</taxon>
        <taxon>Gammaproteobacteria</taxon>
        <taxon>Oceanospirillales</taxon>
        <taxon>Oceanospirillaceae</taxon>
        <taxon>Marinobacterium</taxon>
    </lineage>
</organism>
<dbReference type="PROSITE" id="PS51379">
    <property type="entry name" value="4FE4S_FER_2"/>
    <property type="match status" value="1"/>
</dbReference>
<dbReference type="Pfam" id="PF11614">
    <property type="entry name" value="FixG_C"/>
    <property type="match status" value="1"/>
</dbReference>
<dbReference type="InterPro" id="IPR014116">
    <property type="entry name" value="Cyt_c_oxidase_cbb3_FixG"/>
</dbReference>
<feature type="domain" description="4Fe-4S ferredoxin-type" evidence="8">
    <location>
        <begin position="261"/>
        <end position="290"/>
    </location>
</feature>
<dbReference type="InterPro" id="IPR017896">
    <property type="entry name" value="4Fe4S_Fe-S-bd"/>
</dbReference>
<sequence>MNQIPVKDLTPKKGAGDGKDTYDLYAKREHIHVKYYKGFFKNFRIISGAIMLIMFYGFSWLQWDGRQAVLFDLPNRQFHVFGLTFWPQDFMLLSWLLIILAFTLFFVTVFAGRLWCGYACPQFVWTWLFIWAERITEGDRNKRMKLDKAKMSKEKALRKTAKHLLWLFIAAASAIAFVGYFSPIRELIPNVLVWDLGPWETWWLAFFTVATYGNAGWLREQVCIYMCPYARFQSVMFDQDTLIISYDEDRGEKRGSRKKGVDYKAQGLGDCIDCGNCVHVCPVGIDIRDGLQYECVACGACVDACDDIMDRMNYPRGLVRYTTEHQLEGKQTHILRPRLIGYFAALMAMFIAFGFTLVNRVPLEVDIIRDRGQLYTNTPSGMIENVYTLKIANKEQDDHQYRISVSGVEGVELRTESQVSISAGELLEYPVRLQMDPADIERPNYDIKFTVEAIDDPAISVTEDNRFIGPARRR</sequence>
<dbReference type="FunFam" id="1.10.1060.10:FF:000015">
    <property type="entry name" value="Cytochrome c oxidase accessory protein CcoG"/>
    <property type="match status" value="1"/>
</dbReference>
<evidence type="ECO:0000313" key="9">
    <source>
        <dbReference type="EMBL" id="TCK09491.1"/>
    </source>
</evidence>
<dbReference type="Pfam" id="PF13746">
    <property type="entry name" value="Fer4_18"/>
    <property type="match status" value="1"/>
</dbReference>
<evidence type="ECO:0000256" key="5">
    <source>
        <dbReference type="ARBA" id="ARBA00023004"/>
    </source>
</evidence>
<dbReference type="EMBL" id="SMFU01000007">
    <property type="protein sequence ID" value="TCK09491.1"/>
    <property type="molecule type" value="Genomic_DNA"/>
</dbReference>
<feature type="transmembrane region" description="Helical" evidence="7">
    <location>
        <begin position="43"/>
        <end position="63"/>
    </location>
</feature>
<dbReference type="Gene3D" id="2.60.40.10">
    <property type="entry name" value="Immunoglobulins"/>
    <property type="match status" value="1"/>
</dbReference>
<keyword evidence="1" id="KW-0813">Transport</keyword>
<dbReference type="GO" id="GO:0005886">
    <property type="term" value="C:plasma membrane"/>
    <property type="evidence" value="ECO:0007669"/>
    <property type="project" value="TreeGrafter"/>
</dbReference>
<reference evidence="9 10" key="1">
    <citation type="submission" date="2019-03" db="EMBL/GenBank/DDBJ databases">
        <title>Genomic Encyclopedia of Archaeal and Bacterial Type Strains, Phase II (KMG-II): from individual species to whole genera.</title>
        <authorList>
            <person name="Goeker M."/>
        </authorList>
    </citation>
    <scope>NUCLEOTIDE SEQUENCE [LARGE SCALE GENOMIC DNA]</scope>
    <source>
        <strain evidence="9 10">DSM 27697</strain>
    </source>
</reference>
<keyword evidence="4" id="KW-0249">Electron transport</keyword>
<feature type="transmembrane region" description="Helical" evidence="7">
    <location>
        <begin position="92"/>
        <end position="116"/>
    </location>
</feature>
<proteinExistence type="predicted"/>
<protein>
    <submittedName>
        <fullName evidence="9">Cytochrome c oxidase accessory protein FixG</fullName>
    </submittedName>
</protein>
<evidence type="ECO:0000256" key="2">
    <source>
        <dbReference type="ARBA" id="ARBA00022485"/>
    </source>
</evidence>
<dbReference type="AlphaFoldDB" id="A0A4R1GPW4"/>
<dbReference type="Pfam" id="PF12801">
    <property type="entry name" value="Fer4_5"/>
    <property type="match status" value="1"/>
</dbReference>
<evidence type="ECO:0000259" key="8">
    <source>
        <dbReference type="PROSITE" id="PS51379"/>
    </source>
</evidence>
<dbReference type="InterPro" id="IPR017900">
    <property type="entry name" value="4Fe4S_Fe_S_CS"/>
</dbReference>
<keyword evidence="2" id="KW-0004">4Fe-4S</keyword>
<dbReference type="InterPro" id="IPR013783">
    <property type="entry name" value="Ig-like_fold"/>
</dbReference>
<evidence type="ECO:0000256" key="7">
    <source>
        <dbReference type="SAM" id="Phobius"/>
    </source>
</evidence>
<feature type="transmembrane region" description="Helical" evidence="7">
    <location>
        <begin position="163"/>
        <end position="181"/>
    </location>
</feature>
<accession>A0A4R1GPW4</accession>
<keyword evidence="3" id="KW-0479">Metal-binding</keyword>
<keyword evidence="7" id="KW-0472">Membrane</keyword>
<dbReference type="Gene3D" id="1.10.1060.10">
    <property type="entry name" value="Alpha-helical ferredoxin"/>
    <property type="match status" value="1"/>
</dbReference>
<dbReference type="PROSITE" id="PS00198">
    <property type="entry name" value="4FE4S_FER_1"/>
    <property type="match status" value="1"/>
</dbReference>
<keyword evidence="5" id="KW-0408">Iron</keyword>
<dbReference type="InterPro" id="IPR009051">
    <property type="entry name" value="Helical_ferredxn"/>
</dbReference>
<evidence type="ECO:0000256" key="1">
    <source>
        <dbReference type="ARBA" id="ARBA00022448"/>
    </source>
</evidence>
<dbReference type="OrthoDB" id="9811700at2"/>
<dbReference type="Proteomes" id="UP000294546">
    <property type="component" value="Unassembled WGS sequence"/>
</dbReference>
<comment type="caution">
    <text evidence="9">The sequence shown here is derived from an EMBL/GenBank/DDBJ whole genome shotgun (WGS) entry which is preliminary data.</text>
</comment>
<evidence type="ECO:0000256" key="3">
    <source>
        <dbReference type="ARBA" id="ARBA00022723"/>
    </source>
</evidence>
<evidence type="ECO:0000313" key="10">
    <source>
        <dbReference type="Proteomes" id="UP000294546"/>
    </source>
</evidence>
<dbReference type="NCBIfam" id="TIGR02745">
    <property type="entry name" value="ccoG_rdxA_fixG"/>
    <property type="match status" value="1"/>
</dbReference>
<gene>
    <name evidence="9" type="ORF">CLV83_1601</name>
</gene>
<dbReference type="PANTHER" id="PTHR30176">
    <property type="entry name" value="FERREDOXIN-TYPE PROTEIN NAPH"/>
    <property type="match status" value="1"/>
</dbReference>
<name>A0A4R1GPW4_9GAMM</name>
<dbReference type="InterPro" id="IPR051684">
    <property type="entry name" value="Electron_Trans/Redox"/>
</dbReference>
<dbReference type="SUPFAM" id="SSF54862">
    <property type="entry name" value="4Fe-4S ferredoxins"/>
    <property type="match status" value="1"/>
</dbReference>
<keyword evidence="7" id="KW-1133">Transmembrane helix</keyword>
<dbReference type="GO" id="GO:0046872">
    <property type="term" value="F:metal ion binding"/>
    <property type="evidence" value="ECO:0007669"/>
    <property type="project" value="UniProtKB-KW"/>
</dbReference>
<keyword evidence="10" id="KW-1185">Reference proteome</keyword>
<evidence type="ECO:0000256" key="6">
    <source>
        <dbReference type="ARBA" id="ARBA00023014"/>
    </source>
</evidence>
<dbReference type="PANTHER" id="PTHR30176:SF3">
    <property type="entry name" value="FERREDOXIN-TYPE PROTEIN NAPH"/>
    <property type="match status" value="1"/>
</dbReference>
<dbReference type="InterPro" id="IPR032879">
    <property type="entry name" value="FixG_C"/>
</dbReference>
<dbReference type="GO" id="GO:0051539">
    <property type="term" value="F:4 iron, 4 sulfur cluster binding"/>
    <property type="evidence" value="ECO:0007669"/>
    <property type="project" value="UniProtKB-KW"/>
</dbReference>
<feature type="transmembrane region" description="Helical" evidence="7">
    <location>
        <begin position="201"/>
        <end position="218"/>
    </location>
</feature>